<organism evidence="2 3">
    <name type="scientific">Streptomyces brevispora</name>
    <dbReference type="NCBI Taxonomy" id="887462"/>
    <lineage>
        <taxon>Bacteria</taxon>
        <taxon>Bacillati</taxon>
        <taxon>Actinomycetota</taxon>
        <taxon>Actinomycetes</taxon>
        <taxon>Kitasatosporales</taxon>
        <taxon>Streptomycetaceae</taxon>
        <taxon>Streptomyces</taxon>
    </lineage>
</organism>
<gene>
    <name evidence="2" type="ORF">OIE64_21955</name>
</gene>
<dbReference type="EMBL" id="CP109114">
    <property type="protein sequence ID" value="WSC15232.1"/>
    <property type="molecule type" value="Genomic_DNA"/>
</dbReference>
<evidence type="ECO:0000313" key="2">
    <source>
        <dbReference type="EMBL" id="WSC15232.1"/>
    </source>
</evidence>
<protein>
    <submittedName>
        <fullName evidence="2">Uncharacterized protein</fullName>
    </submittedName>
</protein>
<dbReference type="RefSeq" id="WP_326594269.1">
    <property type="nucleotide sequence ID" value="NZ_CP109114.1"/>
</dbReference>
<proteinExistence type="predicted"/>
<name>A0ABZ1G5P1_9ACTN</name>
<dbReference type="Proteomes" id="UP001330827">
    <property type="component" value="Chromosome"/>
</dbReference>
<reference evidence="2 3" key="1">
    <citation type="submission" date="2022-10" db="EMBL/GenBank/DDBJ databases">
        <title>The complete genomes of actinobacterial strains from the NBC collection.</title>
        <authorList>
            <person name="Joergensen T.S."/>
            <person name="Alvarez Arevalo M."/>
            <person name="Sterndorff E.B."/>
            <person name="Faurdal D."/>
            <person name="Vuksanovic O."/>
            <person name="Mourched A.-S."/>
            <person name="Charusanti P."/>
            <person name="Shaw S."/>
            <person name="Blin K."/>
            <person name="Weber T."/>
        </authorList>
    </citation>
    <scope>NUCLEOTIDE SEQUENCE [LARGE SCALE GENOMIC DNA]</scope>
    <source>
        <strain evidence="2 3">NBC 01769</strain>
    </source>
</reference>
<sequence>MGMEVVVGMLIAWAAGKARRAGTELNGITDRALELTAQRLWDLVEAKLGTDPAIQRLVSESQQNGDATPSARTRAETALQDAADHDPRFAAALEAIVSSQASGGDTTAATGVPSSSVQAGGAAITGTVFGNIKANNKVVNRAARNPLLTVLAVALVLAALVFGIRALTASSGGDEGKAGSAAMVGNWKTSDSSSPKVFGEDGRCSGFYYNNGAPLDIGGPMMCTISSTPDADDRYTLVVTQSPNQATYKVAFDTADHAQVYSSSGQKIYEINRF</sequence>
<accession>A0ABZ1G5P1</accession>
<keyword evidence="1" id="KW-1133">Transmembrane helix</keyword>
<feature type="transmembrane region" description="Helical" evidence="1">
    <location>
        <begin position="147"/>
        <end position="167"/>
    </location>
</feature>
<evidence type="ECO:0000256" key="1">
    <source>
        <dbReference type="SAM" id="Phobius"/>
    </source>
</evidence>
<keyword evidence="1" id="KW-0472">Membrane</keyword>
<keyword evidence="1" id="KW-0812">Transmembrane</keyword>
<evidence type="ECO:0000313" key="3">
    <source>
        <dbReference type="Proteomes" id="UP001330827"/>
    </source>
</evidence>
<keyword evidence="3" id="KW-1185">Reference proteome</keyword>